<dbReference type="STRING" id="402676.B6JXW1"/>
<dbReference type="JaponicusDB" id="SJAG_05232">
    <property type="gene designation" value="cdc24"/>
</dbReference>
<dbReference type="OMA" id="YHEDRFS"/>
<dbReference type="InterPro" id="IPR035201">
    <property type="entry name" value="Cdc24_OB1"/>
</dbReference>
<organism evidence="4 6">
    <name type="scientific">Schizosaccharomyces japonicus (strain yFS275 / FY16936)</name>
    <name type="common">Fission yeast</name>
    <dbReference type="NCBI Taxonomy" id="402676"/>
    <lineage>
        <taxon>Eukaryota</taxon>
        <taxon>Fungi</taxon>
        <taxon>Dikarya</taxon>
        <taxon>Ascomycota</taxon>
        <taxon>Taphrinomycotina</taxon>
        <taxon>Schizosaccharomycetes</taxon>
        <taxon>Schizosaccharomycetales</taxon>
        <taxon>Schizosaccharomycetaceae</taxon>
        <taxon>Schizosaccharomyces</taxon>
    </lineage>
</organism>
<dbReference type="InterPro" id="IPR035203">
    <property type="entry name" value="Cdc24_OB3"/>
</dbReference>
<dbReference type="EMBL" id="KE651168">
    <property type="protein sequence ID" value="EEB06379.2"/>
    <property type="molecule type" value="Genomic_DNA"/>
</dbReference>
<dbReference type="RefSeq" id="XP_002172672.2">
    <property type="nucleotide sequence ID" value="XM_002172636.2"/>
</dbReference>
<keyword evidence="6" id="KW-1185">Reference proteome</keyword>
<dbReference type="Pfam" id="PF17246">
    <property type="entry name" value="CDC24_OB1"/>
    <property type="match status" value="1"/>
</dbReference>
<feature type="domain" description="Cell division control protein 24 OB" evidence="2">
    <location>
        <begin position="102"/>
        <end position="167"/>
    </location>
</feature>
<protein>
    <submittedName>
        <fullName evidence="4">DNA replication protein Cdc24</fullName>
    </submittedName>
</protein>
<reference evidence="4 6" key="1">
    <citation type="journal article" date="2011" name="Science">
        <title>Comparative functional genomics of the fission yeasts.</title>
        <authorList>
            <person name="Rhind N."/>
            <person name="Chen Z."/>
            <person name="Yassour M."/>
            <person name="Thompson D.A."/>
            <person name="Haas B.J."/>
            <person name="Habib N."/>
            <person name="Wapinski I."/>
            <person name="Roy S."/>
            <person name="Lin M.F."/>
            <person name="Heiman D.I."/>
            <person name="Young S.K."/>
            <person name="Furuya K."/>
            <person name="Guo Y."/>
            <person name="Pidoux A."/>
            <person name="Chen H.M."/>
            <person name="Robbertse B."/>
            <person name="Goldberg J.M."/>
            <person name="Aoki K."/>
            <person name="Bayne E.H."/>
            <person name="Berlin A.M."/>
            <person name="Desjardins C.A."/>
            <person name="Dobbs E."/>
            <person name="Dukaj L."/>
            <person name="Fan L."/>
            <person name="FitzGerald M.G."/>
            <person name="French C."/>
            <person name="Gujja S."/>
            <person name="Hansen K."/>
            <person name="Keifenheim D."/>
            <person name="Levin J.Z."/>
            <person name="Mosher R.A."/>
            <person name="Mueller C.A."/>
            <person name="Pfiffner J."/>
            <person name="Priest M."/>
            <person name="Russ C."/>
            <person name="Smialowska A."/>
            <person name="Swoboda P."/>
            <person name="Sykes S.M."/>
            <person name="Vaughn M."/>
            <person name="Vengrova S."/>
            <person name="Yoder R."/>
            <person name="Zeng Q."/>
            <person name="Allshire R."/>
            <person name="Baulcombe D."/>
            <person name="Birren B.W."/>
            <person name="Brown W."/>
            <person name="Ekwall K."/>
            <person name="Kellis M."/>
            <person name="Leatherwood J."/>
            <person name="Levin H."/>
            <person name="Margalit H."/>
            <person name="Martienssen R."/>
            <person name="Nieduszynski C.A."/>
            <person name="Spatafora J.W."/>
            <person name="Friedman N."/>
            <person name="Dalgaard J.Z."/>
            <person name="Baumann P."/>
            <person name="Niki H."/>
            <person name="Regev A."/>
            <person name="Nusbaum C."/>
        </authorList>
    </citation>
    <scope>NUCLEOTIDE SEQUENCE [LARGE SCALE GENOMIC DNA]</scope>
    <source>
        <strain evidence="6">yFS275 / FY16936</strain>
    </source>
</reference>
<name>B6JXW1_SCHJY</name>
<accession>B6JXW1</accession>
<sequence length="516" mass="59328">MNIEAVLNDVTTELKPLTSTLPFNEKQLENIIVTELVNITESFSWGISRAVLLTELEQKLLNNYLLNNGFSSFISTDRDPFHYVIKALCYKIEFGDFSKLYLKDMQSSTEGRLTVHSNFFLYFHPPYDILIDSQVRFTNAPLYPICSIHESSILNFLPTQLFIPIMNTTMFQEWLEKTKDLNELEYTVFLITDIYHEDVNQPSGGSRVCLKELHGRNLQELLNTRNASDYVTLTFRRAFRDYVRLLNIGELLVIPNWKTVWEQTTEWFSGMVAFVVEQPETKLKENASYVWVSGRVTKITRTSMFLDSLSSSKKRVMIQYPATNNLGIHSCQRGDLVFFNNLILEENSMEVTSESSLKIVSNFHAPLVSSCLRNPIPNQKRLSMGDSGHVRVRFVDVALQKLVSLHTDCSQPLAKTEKTSVCNVCQKDVADEEIIRKPIFLCTLLTESEFEFSALARIGLLETLFSELRYLEAPYTEDAKEAFRSLKDHVTFTEFRNADIYVNPLGEVQLQKVEIV</sequence>
<evidence type="ECO:0000313" key="6">
    <source>
        <dbReference type="Proteomes" id="UP000001744"/>
    </source>
</evidence>
<evidence type="ECO:0000259" key="2">
    <source>
        <dbReference type="Pfam" id="PF17245"/>
    </source>
</evidence>
<dbReference type="InterPro" id="IPR035200">
    <property type="entry name" value="Cdc24_OB2"/>
</dbReference>
<dbReference type="Pfam" id="PF17244">
    <property type="entry name" value="CDC24_OB3"/>
    <property type="match status" value="1"/>
</dbReference>
<evidence type="ECO:0000259" key="3">
    <source>
        <dbReference type="Pfam" id="PF17246"/>
    </source>
</evidence>
<feature type="domain" description="Cell division control protein 24 OB" evidence="1">
    <location>
        <begin position="283"/>
        <end position="432"/>
    </location>
</feature>
<evidence type="ECO:0000313" key="5">
    <source>
        <dbReference type="JaponicusDB" id="SJAG_05232"/>
    </source>
</evidence>
<dbReference type="Pfam" id="PF17245">
    <property type="entry name" value="CDC24_OB2"/>
    <property type="match status" value="1"/>
</dbReference>
<dbReference type="GeneID" id="7051378"/>
<dbReference type="AlphaFoldDB" id="B6JXW1"/>
<dbReference type="VEuPathDB" id="FungiDB:SJAG_05232"/>
<proteinExistence type="predicted"/>
<dbReference type="Proteomes" id="UP000001744">
    <property type="component" value="Unassembled WGS sequence"/>
</dbReference>
<gene>
    <name evidence="5" type="primary">cdc24</name>
    <name evidence="4" type="ORF">SJAG_05232</name>
</gene>
<feature type="domain" description="Cell division control protein 24 OB" evidence="3">
    <location>
        <begin position="4"/>
        <end position="98"/>
    </location>
</feature>
<dbReference type="HOGENOM" id="CLU_528025_0_0_1"/>
<evidence type="ECO:0000259" key="1">
    <source>
        <dbReference type="Pfam" id="PF17244"/>
    </source>
</evidence>
<evidence type="ECO:0000313" key="4">
    <source>
        <dbReference type="EMBL" id="EEB06379.2"/>
    </source>
</evidence>